<dbReference type="KEGG" id="lgi:LOTGIDRAFT_163408"/>
<dbReference type="GO" id="GO:0072659">
    <property type="term" value="P:protein localization to plasma membrane"/>
    <property type="evidence" value="ECO:0007669"/>
    <property type="project" value="TreeGrafter"/>
</dbReference>
<evidence type="ECO:0000313" key="4">
    <source>
        <dbReference type="EMBL" id="ESO91678.1"/>
    </source>
</evidence>
<gene>
    <name evidence="4" type="ORF">LOTGIDRAFT_163408</name>
</gene>
<reference evidence="4 5" key="1">
    <citation type="journal article" date="2013" name="Nature">
        <title>Insights into bilaterian evolution from three spiralian genomes.</title>
        <authorList>
            <person name="Simakov O."/>
            <person name="Marletaz F."/>
            <person name="Cho S.J."/>
            <person name="Edsinger-Gonzales E."/>
            <person name="Havlak P."/>
            <person name="Hellsten U."/>
            <person name="Kuo D.H."/>
            <person name="Larsson T."/>
            <person name="Lv J."/>
            <person name="Arendt D."/>
            <person name="Savage R."/>
            <person name="Osoegawa K."/>
            <person name="de Jong P."/>
            <person name="Grimwood J."/>
            <person name="Chapman J.A."/>
            <person name="Shapiro H."/>
            <person name="Aerts A."/>
            <person name="Otillar R.P."/>
            <person name="Terry A.Y."/>
            <person name="Boore J.L."/>
            <person name="Grigoriev I.V."/>
            <person name="Lindberg D.R."/>
            <person name="Seaver E.C."/>
            <person name="Weisblat D.A."/>
            <person name="Putnam N.H."/>
            <person name="Rokhsar D.S."/>
        </authorList>
    </citation>
    <scope>NUCLEOTIDE SEQUENCE [LARGE SCALE GENOMIC DNA]</scope>
</reference>
<dbReference type="Gene3D" id="2.30.42.10">
    <property type="match status" value="1"/>
</dbReference>
<feature type="compositionally biased region" description="Low complexity" evidence="2">
    <location>
        <begin position="112"/>
        <end position="121"/>
    </location>
</feature>
<dbReference type="GO" id="GO:0016324">
    <property type="term" value="C:apical plasma membrane"/>
    <property type="evidence" value="ECO:0007669"/>
    <property type="project" value="TreeGrafter"/>
</dbReference>
<dbReference type="PANTHER" id="PTHR14191:SF4">
    <property type="entry name" value="NA(+)_H(+) EXCHANGE REGULATORY COFACTOR NHE-RF2"/>
    <property type="match status" value="1"/>
</dbReference>
<protein>
    <recommendedName>
        <fullName evidence="3">PDZ domain-containing protein</fullName>
    </recommendedName>
</protein>
<dbReference type="SUPFAM" id="SSF50156">
    <property type="entry name" value="PDZ domain-like"/>
    <property type="match status" value="1"/>
</dbReference>
<dbReference type="InterPro" id="IPR036034">
    <property type="entry name" value="PDZ_sf"/>
</dbReference>
<dbReference type="OMA" id="RFHQNTV"/>
<feature type="compositionally biased region" description="Basic and acidic residues" evidence="2">
    <location>
        <begin position="1"/>
        <end position="66"/>
    </location>
</feature>
<dbReference type="GO" id="GO:0043495">
    <property type="term" value="F:protein-membrane adaptor activity"/>
    <property type="evidence" value="ECO:0007669"/>
    <property type="project" value="TreeGrafter"/>
</dbReference>
<evidence type="ECO:0000259" key="3">
    <source>
        <dbReference type="PROSITE" id="PS50106"/>
    </source>
</evidence>
<dbReference type="Pfam" id="PF00595">
    <property type="entry name" value="PDZ"/>
    <property type="match status" value="1"/>
</dbReference>
<dbReference type="Proteomes" id="UP000030746">
    <property type="component" value="Unassembled WGS sequence"/>
</dbReference>
<dbReference type="PANTHER" id="PTHR14191">
    <property type="entry name" value="PDZ DOMAIN CONTAINING PROTEIN"/>
    <property type="match status" value="1"/>
</dbReference>
<keyword evidence="5" id="KW-1185">Reference proteome</keyword>
<organism evidence="4 5">
    <name type="scientific">Lottia gigantea</name>
    <name type="common">Giant owl limpet</name>
    <dbReference type="NCBI Taxonomy" id="225164"/>
    <lineage>
        <taxon>Eukaryota</taxon>
        <taxon>Metazoa</taxon>
        <taxon>Spiralia</taxon>
        <taxon>Lophotrochozoa</taxon>
        <taxon>Mollusca</taxon>
        <taxon>Gastropoda</taxon>
        <taxon>Patellogastropoda</taxon>
        <taxon>Lottioidea</taxon>
        <taxon>Lottiidae</taxon>
        <taxon>Lottia</taxon>
    </lineage>
</organism>
<feature type="compositionally biased region" description="Polar residues" evidence="2">
    <location>
        <begin position="186"/>
        <end position="206"/>
    </location>
</feature>
<feature type="compositionally biased region" description="Low complexity" evidence="2">
    <location>
        <begin position="83"/>
        <end position="100"/>
    </location>
</feature>
<evidence type="ECO:0000256" key="2">
    <source>
        <dbReference type="SAM" id="MobiDB-lite"/>
    </source>
</evidence>
<dbReference type="HOGENOM" id="CLU_816984_0_0_1"/>
<dbReference type="InterPro" id="IPR051067">
    <property type="entry name" value="NHER"/>
</dbReference>
<feature type="compositionally biased region" description="Basic and acidic residues" evidence="2">
    <location>
        <begin position="150"/>
        <end position="166"/>
    </location>
</feature>
<dbReference type="STRING" id="225164.V3ZK50"/>
<dbReference type="FunFam" id="2.30.42.10:FF:000059">
    <property type="entry name" value="unconventional myosin-XVIIIa isoform X1"/>
    <property type="match status" value="1"/>
</dbReference>
<dbReference type="RefSeq" id="XP_009057733.1">
    <property type="nucleotide sequence ID" value="XM_009059485.1"/>
</dbReference>
<dbReference type="PROSITE" id="PS50106">
    <property type="entry name" value="PDZ"/>
    <property type="match status" value="1"/>
</dbReference>
<dbReference type="GO" id="GO:0005102">
    <property type="term" value="F:signaling receptor binding"/>
    <property type="evidence" value="ECO:0007669"/>
    <property type="project" value="TreeGrafter"/>
</dbReference>
<feature type="region of interest" description="Disordered" evidence="2">
    <location>
        <begin position="1"/>
        <end position="206"/>
    </location>
</feature>
<dbReference type="AlphaFoldDB" id="V3ZK50"/>
<dbReference type="InterPro" id="IPR001478">
    <property type="entry name" value="PDZ"/>
</dbReference>
<dbReference type="OrthoDB" id="445896at2759"/>
<evidence type="ECO:0000256" key="1">
    <source>
        <dbReference type="ARBA" id="ARBA00022737"/>
    </source>
</evidence>
<sequence length="385" mass="43070">MFSFRKKDKEKDKEKKDKKEKDKKEKKEKKEAKQKERPHITPEEMSHLEELKNSVFRRFSDRDKTKSAGHHSNLQRGDGVAQSDSSESNLSASGSSGRPSPTKENPDKKPATLTKSQSLSSPKPPPILPKPKTRGILKDKSEGRPAINHSDLDDSRRLQENTRLNEEMSGIMVGQALPAGMKPKPTTRSSLQQGPTNTNMNQSNGTLEEFQDDFPLELEEKTFNKKLELPAIVPPKPPRVRDIEVKRTPEGDFGFSLRKGSIPVLNGAEERVVTFAEPSSGPRSNQTGLIPGDRLIEVNGVNVENLTREEIVILIKKAQDVLKLRVQPIPELVELSVRPSKDGGTIDVQNEVVKGGTLRRSGSIRYQKLVRQDRTELNLDVIGKF</sequence>
<dbReference type="EMBL" id="KB202237">
    <property type="protein sequence ID" value="ESO91678.1"/>
    <property type="molecule type" value="Genomic_DNA"/>
</dbReference>
<accession>V3ZK50</accession>
<dbReference type="SMART" id="SM00228">
    <property type="entry name" value="PDZ"/>
    <property type="match status" value="1"/>
</dbReference>
<name>V3ZK50_LOTGI</name>
<evidence type="ECO:0000313" key="5">
    <source>
        <dbReference type="Proteomes" id="UP000030746"/>
    </source>
</evidence>
<dbReference type="GeneID" id="20239402"/>
<keyword evidence="1" id="KW-0677">Repeat</keyword>
<dbReference type="CTD" id="20239402"/>
<feature type="domain" description="PDZ" evidence="3">
    <location>
        <begin position="242"/>
        <end position="330"/>
    </location>
</feature>
<proteinExistence type="predicted"/>